<proteinExistence type="predicted"/>
<sequence length="130" mass="15241">MGEMTYVGRRIVKAGLKHCFIEGHEEDKLTFYPKVKASRFAGAIIGATYKFEDDRIPTIWGKCQLGMVDGRRKLEWELEDRLSVEENKQRNLDPSGELTDVIARLRFFRFRLNGRSRALFDTWLLRELSK</sequence>
<evidence type="ECO:0000313" key="1">
    <source>
        <dbReference type="EMBL" id="MEJ5217119.1"/>
    </source>
</evidence>
<comment type="caution">
    <text evidence="1">The sequence shown here is derived from an EMBL/GenBank/DDBJ whole genome shotgun (WGS) entry which is preliminary data.</text>
</comment>
<protein>
    <submittedName>
        <fullName evidence="1">Uncharacterized protein</fullName>
    </submittedName>
</protein>
<dbReference type="Proteomes" id="UP001368270">
    <property type="component" value="Unassembled WGS sequence"/>
</dbReference>
<reference evidence="1 2" key="1">
    <citation type="submission" date="2024-03" db="EMBL/GenBank/DDBJ databases">
        <title>Cognatishimia coralii sp. nov., a marine bacterium isolated from coral surrounding seawater.</title>
        <authorList>
            <person name="Liu X."/>
            <person name="Liu S."/>
            <person name="Sun H."/>
            <person name="Zhang Y."/>
        </authorList>
    </citation>
    <scope>NUCLEOTIDE SEQUENCE [LARGE SCALE GENOMIC DNA]</scope>
    <source>
        <strain evidence="1 2">D5M38</strain>
    </source>
</reference>
<gene>
    <name evidence="1" type="ORF">WG622_02610</name>
</gene>
<keyword evidence="2" id="KW-1185">Reference proteome</keyword>
<name>A0ABU8QCH2_9RHOB</name>
<dbReference type="RefSeq" id="WP_339402159.1">
    <property type="nucleotide sequence ID" value="NZ_JBBGAZ010000001.1"/>
</dbReference>
<dbReference type="EMBL" id="JBBGAZ010000001">
    <property type="protein sequence ID" value="MEJ5217119.1"/>
    <property type="molecule type" value="Genomic_DNA"/>
</dbReference>
<accession>A0ABU8QCH2</accession>
<evidence type="ECO:0000313" key="2">
    <source>
        <dbReference type="Proteomes" id="UP001368270"/>
    </source>
</evidence>
<organism evidence="1 2">
    <name type="scientific">Cognatishimia coralii</name>
    <dbReference type="NCBI Taxonomy" id="3083254"/>
    <lineage>
        <taxon>Bacteria</taxon>
        <taxon>Pseudomonadati</taxon>
        <taxon>Pseudomonadota</taxon>
        <taxon>Alphaproteobacteria</taxon>
        <taxon>Rhodobacterales</taxon>
        <taxon>Paracoccaceae</taxon>
        <taxon>Cognatishimia</taxon>
    </lineage>
</organism>